<name>A0ABS5FFW1_9BRAD</name>
<evidence type="ECO:0000256" key="1">
    <source>
        <dbReference type="ARBA" id="ARBA00010062"/>
    </source>
</evidence>
<accession>A0ABS5FFW1</accession>
<comment type="caution">
    <text evidence="4">The sequence shown here is derived from an EMBL/GenBank/DDBJ whole genome shotgun (WGS) entry which is preliminary data.</text>
</comment>
<dbReference type="PANTHER" id="PTHR47628:SF1">
    <property type="entry name" value="ALIPHATIC AMIDASE EXPRESSION-REGULATING PROTEIN"/>
    <property type="match status" value="1"/>
</dbReference>
<keyword evidence="2" id="KW-0732">Signal</keyword>
<dbReference type="InterPro" id="IPR028082">
    <property type="entry name" value="Peripla_BP_I"/>
</dbReference>
<dbReference type="RefSeq" id="WP_212492430.1">
    <property type="nucleotide sequence ID" value="NZ_JAFCJH010000008.1"/>
</dbReference>
<dbReference type="InterPro" id="IPR028081">
    <property type="entry name" value="Leu-bd"/>
</dbReference>
<evidence type="ECO:0000256" key="2">
    <source>
        <dbReference type="ARBA" id="ARBA00022729"/>
    </source>
</evidence>
<dbReference type="Proteomes" id="UP001315278">
    <property type="component" value="Unassembled WGS sequence"/>
</dbReference>
<sequence>MTLPRRFSFSETAPRISNLGSWARLLRAGALTLAGTLCLAGGPVQADGGIKIGSIFDLTGGLNIYGIQQNNALKLAVDALNAKGGVLGKPIEVVSYDAQSELSKYTQYANTVILRDRVSALFAGLTSSSREAIRPIVRKANIPYFYGSLYEGGACDKQTFVTGPSASQQLSVLIDWAVKKYGKRIYIMAPDYNFGTISAHWVKDYAKKAGAEVVGEDFLALTVTDYAPTIQKIQSVKPDFVVALPVGANQTGFLEQFAAAGLKDKIGVVSTNYGSGNQQVVVSPAAGKGLIADQGYFQVVDGPANTEFVKLWSAKYGSGTPIISEAVDIWNAVHLWAAAVDKAGTVQAAPVIAALESGLSFDAPNGTVTLEPKSHHLRQNIYIVEGDDRHGFKVVETFKDVAPSYENEKCDLKANPTLAQHFAPDGK</sequence>
<dbReference type="CDD" id="cd06356">
    <property type="entry name" value="PBP1_amide_urea_BP-like"/>
    <property type="match status" value="1"/>
</dbReference>
<comment type="similarity">
    <text evidence="1">Belongs to the leucine-binding protein family.</text>
</comment>
<gene>
    <name evidence="4" type="ORF">JQ615_09795</name>
</gene>
<evidence type="ECO:0000313" key="4">
    <source>
        <dbReference type="EMBL" id="MBR0795679.1"/>
    </source>
</evidence>
<dbReference type="Gene3D" id="3.40.50.2300">
    <property type="match status" value="2"/>
</dbReference>
<organism evidence="4 5">
    <name type="scientific">Bradyrhizobium jicamae</name>
    <dbReference type="NCBI Taxonomy" id="280332"/>
    <lineage>
        <taxon>Bacteria</taxon>
        <taxon>Pseudomonadati</taxon>
        <taxon>Pseudomonadota</taxon>
        <taxon>Alphaproteobacteria</taxon>
        <taxon>Hyphomicrobiales</taxon>
        <taxon>Nitrobacteraceae</taxon>
        <taxon>Bradyrhizobium</taxon>
    </lineage>
</organism>
<proteinExistence type="inferred from homology"/>
<dbReference type="SUPFAM" id="SSF53822">
    <property type="entry name" value="Periplasmic binding protein-like I"/>
    <property type="match status" value="1"/>
</dbReference>
<feature type="domain" description="Leucine-binding protein" evidence="3">
    <location>
        <begin position="50"/>
        <end position="387"/>
    </location>
</feature>
<reference evidence="5" key="1">
    <citation type="journal article" date="2021" name="ISME J.">
        <title>Evolutionary origin and ecological implication of a unique nif island in free-living Bradyrhizobium lineages.</title>
        <authorList>
            <person name="Tao J."/>
        </authorList>
    </citation>
    <scope>NUCLEOTIDE SEQUENCE [LARGE SCALE GENOMIC DNA]</scope>
    <source>
        <strain evidence="5">SZCCT0434</strain>
    </source>
</reference>
<dbReference type="Pfam" id="PF13458">
    <property type="entry name" value="Peripla_BP_6"/>
    <property type="match status" value="1"/>
</dbReference>
<dbReference type="EMBL" id="JAFCJH010000008">
    <property type="protein sequence ID" value="MBR0795679.1"/>
    <property type="molecule type" value="Genomic_DNA"/>
</dbReference>
<evidence type="ECO:0000259" key="3">
    <source>
        <dbReference type="Pfam" id="PF13458"/>
    </source>
</evidence>
<evidence type="ECO:0000313" key="5">
    <source>
        <dbReference type="Proteomes" id="UP001315278"/>
    </source>
</evidence>
<keyword evidence="5" id="KW-1185">Reference proteome</keyword>
<protein>
    <submittedName>
        <fullName evidence="4">ABC transporter substrate-binding protein</fullName>
    </submittedName>
</protein>
<dbReference type="PANTHER" id="PTHR47628">
    <property type="match status" value="1"/>
</dbReference>